<dbReference type="KEGG" id="mde:101890792"/>
<dbReference type="AlphaFoldDB" id="A0A1I8N1W0"/>
<accession>A0A1I8N1W0</accession>
<dbReference type="EnsemblMetazoa" id="MDOA010650-RC">
    <property type="protein sequence ID" value="MDOA010650-PC"/>
    <property type="gene ID" value="MDOA010650"/>
</dbReference>
<organism evidence="1">
    <name type="scientific">Musca domestica</name>
    <name type="common">House fly</name>
    <dbReference type="NCBI Taxonomy" id="7370"/>
    <lineage>
        <taxon>Eukaryota</taxon>
        <taxon>Metazoa</taxon>
        <taxon>Ecdysozoa</taxon>
        <taxon>Arthropoda</taxon>
        <taxon>Hexapoda</taxon>
        <taxon>Insecta</taxon>
        <taxon>Pterygota</taxon>
        <taxon>Neoptera</taxon>
        <taxon>Endopterygota</taxon>
        <taxon>Diptera</taxon>
        <taxon>Brachycera</taxon>
        <taxon>Muscomorpha</taxon>
        <taxon>Muscoidea</taxon>
        <taxon>Muscidae</taxon>
        <taxon>Musca</taxon>
    </lineage>
</organism>
<dbReference type="VEuPathDB" id="VectorBase:MDOMA2_012892"/>
<reference evidence="1" key="1">
    <citation type="submission" date="2020-05" db="UniProtKB">
        <authorList>
            <consortium name="EnsemblMetazoa"/>
        </authorList>
    </citation>
    <scope>IDENTIFICATION</scope>
    <source>
        <strain evidence="1">Aabys</strain>
    </source>
</reference>
<sequence>MEDIEVEASAPLAAPNPEEFKSKDDGMHLIIEPGYSLATLKEFVKSSCLAEKCQFIEETDEIQETCKHFIAFLRREELNLDEVTSMFVCACLSYFVAATPENFEWRSQFLQKTFQYVDTLHPVHLHVATKRLWDALKTDDIDFVFNVIAICHQISIASETGRAIAICLIWTILFNITETNIQMYCFHELSELIKILNELDDQLLIKEDNTRIVYILIQSIGFLVNAIVFGQNKDFEKAGYRNYFSYTKRELEKLKDYAEHLAKLWKIDISVAQNNYDLRMTISEYIELNIVGALQEKIAEMQTIK</sequence>
<name>A0A1I8N1W0_MUSDO</name>
<dbReference type="eggNOG" id="ENOG502T849">
    <property type="taxonomic scope" value="Eukaryota"/>
</dbReference>
<gene>
    <name evidence="1" type="primary">101890792</name>
</gene>
<dbReference type="EnsemblMetazoa" id="MDOA010650-RD">
    <property type="protein sequence ID" value="MDOA010650-PD"/>
    <property type="gene ID" value="MDOA010650"/>
</dbReference>
<proteinExistence type="predicted"/>
<dbReference type="RefSeq" id="XP_011295190.2">
    <property type="nucleotide sequence ID" value="XM_011296888.3"/>
</dbReference>
<dbReference type="VEuPathDB" id="VectorBase:MDOA010650"/>
<protein>
    <submittedName>
        <fullName evidence="1">Uncharacterized protein</fullName>
    </submittedName>
</protein>
<dbReference type="OrthoDB" id="7848994at2759"/>
<evidence type="ECO:0000313" key="1">
    <source>
        <dbReference type="EnsemblMetazoa" id="MDOA010650-PC"/>
    </source>
</evidence>